<dbReference type="Gene3D" id="3.40.50.150">
    <property type="entry name" value="Vaccinia Virus protein VP39"/>
    <property type="match status" value="1"/>
</dbReference>
<evidence type="ECO:0000259" key="1">
    <source>
        <dbReference type="PROSITE" id="PS51686"/>
    </source>
</evidence>
<dbReference type="AlphaFoldDB" id="A0A382VR65"/>
<dbReference type="Pfam" id="PF01795">
    <property type="entry name" value="Methyltransf_5"/>
    <property type="match status" value="1"/>
</dbReference>
<feature type="domain" description="SAM-dependent MTase RsmB/NOP-type" evidence="1">
    <location>
        <begin position="1"/>
        <end position="50"/>
    </location>
</feature>
<dbReference type="EMBL" id="UINC01153996">
    <property type="protein sequence ID" value="SVD49017.1"/>
    <property type="molecule type" value="Genomic_DNA"/>
</dbReference>
<protein>
    <recommendedName>
        <fullName evidence="1">SAM-dependent MTase RsmB/NOP-type domain-containing protein</fullName>
    </recommendedName>
</protein>
<dbReference type="PROSITE" id="PS51686">
    <property type="entry name" value="SAM_MT_RSMB_NOP"/>
    <property type="match status" value="1"/>
</dbReference>
<accession>A0A382VR65</accession>
<dbReference type="SUPFAM" id="SSF53335">
    <property type="entry name" value="S-adenosyl-L-methionine-dependent methyltransferases"/>
    <property type="match status" value="1"/>
</dbReference>
<dbReference type="InterPro" id="IPR001678">
    <property type="entry name" value="MeTrfase_RsmB-F_NOP2_dom"/>
</dbReference>
<proteinExistence type="predicted"/>
<dbReference type="GO" id="GO:0008168">
    <property type="term" value="F:methyltransferase activity"/>
    <property type="evidence" value="ECO:0007669"/>
    <property type="project" value="InterPro"/>
</dbReference>
<dbReference type="InterPro" id="IPR029063">
    <property type="entry name" value="SAM-dependent_MTases_sf"/>
</dbReference>
<sequence>MPLEVLSYLNISADGIYLDGTVGLGGHATLIINQLSNKGHFIGIDKDEEA</sequence>
<gene>
    <name evidence="2" type="ORF">METZ01_LOCUS401871</name>
</gene>
<reference evidence="2" key="1">
    <citation type="submission" date="2018-05" db="EMBL/GenBank/DDBJ databases">
        <authorList>
            <person name="Lanie J.A."/>
            <person name="Ng W.-L."/>
            <person name="Kazmierczak K.M."/>
            <person name="Andrzejewski T.M."/>
            <person name="Davidsen T.M."/>
            <person name="Wayne K.J."/>
            <person name="Tettelin H."/>
            <person name="Glass J.I."/>
            <person name="Rusch D."/>
            <person name="Podicherti R."/>
            <person name="Tsui H.-C.T."/>
            <person name="Winkler M.E."/>
        </authorList>
    </citation>
    <scope>NUCLEOTIDE SEQUENCE</scope>
</reference>
<evidence type="ECO:0000313" key="2">
    <source>
        <dbReference type="EMBL" id="SVD49017.1"/>
    </source>
</evidence>
<name>A0A382VR65_9ZZZZ</name>
<dbReference type="InterPro" id="IPR002903">
    <property type="entry name" value="RsmH"/>
</dbReference>
<organism evidence="2">
    <name type="scientific">marine metagenome</name>
    <dbReference type="NCBI Taxonomy" id="408172"/>
    <lineage>
        <taxon>unclassified sequences</taxon>
        <taxon>metagenomes</taxon>
        <taxon>ecological metagenomes</taxon>
    </lineage>
</organism>
<feature type="non-terminal residue" evidence="2">
    <location>
        <position position="50"/>
    </location>
</feature>